<proteinExistence type="predicted"/>
<dbReference type="PANTHER" id="PTHR24064">
    <property type="entry name" value="SOLUTE CARRIER FAMILY 22 MEMBER"/>
    <property type="match status" value="1"/>
</dbReference>
<dbReference type="eggNOG" id="KOG0255">
    <property type="taxonomic scope" value="Eukaryota"/>
</dbReference>
<sequence>MYNIAVNDFPANQPNGFPSNCDIKVSIQLEQNLLKLAPVVQPVTGRAKRAYSRRRALAIPVQYEHGTEFDDGIASYSKCSMYAVNYTEVLANNIRKADPSWPIQSCKNGWEYNFTDVPYRTAATDFEWVCENAYLSTLSQSIFFVGAIVGGLLFGWIADRYGRIPALAGCNVIGFVAGVVTAFVGNFWQFALCRFLVGFAFDNCFTMMYILVLEY</sequence>
<keyword evidence="2 5" id="KW-0812">Transmembrane</keyword>
<dbReference type="PhylomeDB" id="Q16K12"/>
<evidence type="ECO:0000313" key="8">
    <source>
        <dbReference type="Proteomes" id="UP000682892"/>
    </source>
</evidence>
<evidence type="ECO:0000259" key="6">
    <source>
        <dbReference type="PROSITE" id="PS50850"/>
    </source>
</evidence>
<evidence type="ECO:0000313" key="7">
    <source>
        <dbReference type="EMBL" id="EAT34640.1"/>
    </source>
</evidence>
<evidence type="ECO:0000256" key="3">
    <source>
        <dbReference type="ARBA" id="ARBA00022989"/>
    </source>
</evidence>
<dbReference type="STRING" id="7159.Q16K12"/>
<feature type="transmembrane region" description="Helical" evidence="5">
    <location>
        <begin position="191"/>
        <end position="212"/>
    </location>
</feature>
<reference evidence="7" key="2">
    <citation type="journal article" date="2007" name="Science">
        <title>Genome sequence of Aedes aegypti, a major arbovirus vector.</title>
        <authorList>
            <person name="Nene V."/>
            <person name="Wortman J.R."/>
            <person name="Lawson D."/>
            <person name="Haas B."/>
            <person name="Kodira C."/>
            <person name="Tu Z.J."/>
            <person name="Loftus B."/>
            <person name="Xi Z."/>
            <person name="Megy K."/>
            <person name="Grabherr M."/>
            <person name="Ren Q."/>
            <person name="Zdobnov E.M."/>
            <person name="Lobo N.F."/>
            <person name="Campbell K.S."/>
            <person name="Brown S.E."/>
            <person name="Bonaldo M.F."/>
            <person name="Zhu J."/>
            <person name="Sinkins S.P."/>
            <person name="Hogenkamp D.G."/>
            <person name="Amedeo P."/>
            <person name="Arensburger P."/>
            <person name="Atkinson P.W."/>
            <person name="Bidwell S."/>
            <person name="Biedler J."/>
            <person name="Birney E."/>
            <person name="Bruggner R.V."/>
            <person name="Costas J."/>
            <person name="Coy M.R."/>
            <person name="Crabtree J."/>
            <person name="Crawford M."/>
            <person name="Debruyn B."/>
            <person name="Decaprio D."/>
            <person name="Eiglmeier K."/>
            <person name="Eisenstadt E."/>
            <person name="El-Dorry H."/>
            <person name="Gelbart W.M."/>
            <person name="Gomes S.L."/>
            <person name="Hammond M."/>
            <person name="Hannick L.I."/>
            <person name="Hogan J.R."/>
            <person name="Holmes M.H."/>
            <person name="Jaffe D."/>
            <person name="Johnston J.S."/>
            <person name="Kennedy R.C."/>
            <person name="Koo H."/>
            <person name="Kravitz S."/>
            <person name="Kriventseva E.V."/>
            <person name="Kulp D."/>
            <person name="Labutti K."/>
            <person name="Lee E."/>
            <person name="Li S."/>
            <person name="Lovin D.D."/>
            <person name="Mao C."/>
            <person name="Mauceli E."/>
            <person name="Menck C.F."/>
            <person name="Miller J.R."/>
            <person name="Montgomery P."/>
            <person name="Mori A."/>
            <person name="Nascimento A.L."/>
            <person name="Naveira H.F."/>
            <person name="Nusbaum C."/>
            <person name="O'leary S."/>
            <person name="Orvis J."/>
            <person name="Pertea M."/>
            <person name="Quesneville H."/>
            <person name="Reidenbach K.R."/>
            <person name="Rogers Y.H."/>
            <person name="Roth C.W."/>
            <person name="Schneider J.R."/>
            <person name="Schatz M."/>
            <person name="Shumway M."/>
            <person name="Stanke M."/>
            <person name="Stinson E.O."/>
            <person name="Tubio J.M."/>
            <person name="Vanzee J.P."/>
            <person name="Verjovski-Almeida S."/>
            <person name="Werner D."/>
            <person name="White O."/>
            <person name="Wyder S."/>
            <person name="Zeng Q."/>
            <person name="Zhao Q."/>
            <person name="Zhao Y."/>
            <person name="Hill C.A."/>
            <person name="Raikhel A.S."/>
            <person name="Soares M.B."/>
            <person name="Knudson D.L."/>
            <person name="Lee N.H."/>
            <person name="Galagan J."/>
            <person name="Salzberg S.L."/>
            <person name="Paulsen I.T."/>
            <person name="Dimopoulos G."/>
            <person name="Collins F.H."/>
            <person name="Birren B."/>
            <person name="Fraser-Liggett C.M."/>
            <person name="Severson D.W."/>
        </authorList>
    </citation>
    <scope>NUCLEOTIDE SEQUENCE [LARGE SCALE GENOMIC DNA]</scope>
    <source>
        <strain evidence="7">Liverpool</strain>
    </source>
</reference>
<dbReference type="EMBL" id="CH477981">
    <property type="protein sequence ID" value="EAT34640.1"/>
    <property type="molecule type" value="Genomic_DNA"/>
</dbReference>
<dbReference type="OMA" id="YEPEVAT"/>
<comment type="subcellular location">
    <subcellularLocation>
        <location evidence="1">Membrane</location>
        <topology evidence="1">Multi-pass membrane protein</topology>
    </subcellularLocation>
</comment>
<evidence type="ECO:0000256" key="5">
    <source>
        <dbReference type="SAM" id="Phobius"/>
    </source>
</evidence>
<dbReference type="SUPFAM" id="SSF103473">
    <property type="entry name" value="MFS general substrate transporter"/>
    <property type="match status" value="1"/>
</dbReference>
<dbReference type="Proteomes" id="UP000682892">
    <property type="component" value="Unassembled WGS sequence"/>
</dbReference>
<evidence type="ECO:0000256" key="4">
    <source>
        <dbReference type="ARBA" id="ARBA00023136"/>
    </source>
</evidence>
<dbReference type="AlphaFoldDB" id="Q16K12"/>
<reference evidence="7" key="3">
    <citation type="submission" date="2012-09" db="EMBL/GenBank/DDBJ databases">
        <authorList>
            <consortium name="VectorBase"/>
        </authorList>
    </citation>
    <scope>NUCLEOTIDE SEQUENCE</scope>
    <source>
        <strain evidence="7">Liverpool</strain>
    </source>
</reference>
<dbReference type="InterPro" id="IPR020846">
    <property type="entry name" value="MFS_dom"/>
</dbReference>
<dbReference type="InterPro" id="IPR036259">
    <property type="entry name" value="MFS_trans_sf"/>
</dbReference>
<accession>Q16K12</accession>
<dbReference type="Pfam" id="PF00083">
    <property type="entry name" value="Sugar_tr"/>
    <property type="match status" value="1"/>
</dbReference>
<keyword evidence="3 5" id="KW-1133">Transmembrane helix</keyword>
<evidence type="ECO:0000256" key="1">
    <source>
        <dbReference type="ARBA" id="ARBA00004141"/>
    </source>
</evidence>
<gene>
    <name evidence="7" type="ORF">AaeL_AAEL013141</name>
</gene>
<protein>
    <submittedName>
        <fullName evidence="7">AAEL013141-PA</fullName>
    </submittedName>
</protein>
<dbReference type="PaxDb" id="7159-AAEL013141-PA"/>
<dbReference type="VEuPathDB" id="VectorBase:AAEL024914"/>
<dbReference type="HOGENOM" id="CLU_1286086_0_0_1"/>
<keyword evidence="4 5" id="KW-0472">Membrane</keyword>
<evidence type="ECO:0000256" key="2">
    <source>
        <dbReference type="ARBA" id="ARBA00022692"/>
    </source>
</evidence>
<organism evidence="7 8">
    <name type="scientific">Aedes aegypti</name>
    <name type="common">Yellowfever mosquito</name>
    <name type="synonym">Culex aegypti</name>
    <dbReference type="NCBI Taxonomy" id="7159"/>
    <lineage>
        <taxon>Eukaryota</taxon>
        <taxon>Metazoa</taxon>
        <taxon>Ecdysozoa</taxon>
        <taxon>Arthropoda</taxon>
        <taxon>Hexapoda</taxon>
        <taxon>Insecta</taxon>
        <taxon>Pterygota</taxon>
        <taxon>Neoptera</taxon>
        <taxon>Endopterygota</taxon>
        <taxon>Diptera</taxon>
        <taxon>Nematocera</taxon>
        <taxon>Culicoidea</taxon>
        <taxon>Culicidae</taxon>
        <taxon>Culicinae</taxon>
        <taxon>Aedini</taxon>
        <taxon>Aedes</taxon>
        <taxon>Stegomyia</taxon>
    </lineage>
</organism>
<feature type="transmembrane region" description="Helical" evidence="5">
    <location>
        <begin position="164"/>
        <end position="184"/>
    </location>
</feature>
<dbReference type="GO" id="GO:0016020">
    <property type="term" value="C:membrane"/>
    <property type="evidence" value="ECO:0007669"/>
    <property type="project" value="UniProtKB-SubCell"/>
</dbReference>
<reference evidence="7" key="1">
    <citation type="submission" date="2005-10" db="EMBL/GenBank/DDBJ databases">
        <authorList>
            <person name="Loftus B.J."/>
            <person name="Nene V.M."/>
            <person name="Hannick L.I."/>
            <person name="Bidwell S."/>
            <person name="Haas B."/>
            <person name="Amedeo P."/>
            <person name="Orvis J."/>
            <person name="Wortman J.R."/>
            <person name="White O.R."/>
            <person name="Salzberg S."/>
            <person name="Shumway M."/>
            <person name="Koo H."/>
            <person name="Zhao Y."/>
            <person name="Holmes M."/>
            <person name="Miller J."/>
            <person name="Schatz M."/>
            <person name="Pop M."/>
            <person name="Pai G."/>
            <person name="Utterback T."/>
            <person name="Rogers Y.-H."/>
            <person name="Kravitz S."/>
            <person name="Fraser C.M."/>
        </authorList>
    </citation>
    <scope>NUCLEOTIDE SEQUENCE</scope>
    <source>
        <strain evidence="7">Liverpool</strain>
    </source>
</reference>
<dbReference type="GO" id="GO:0022857">
    <property type="term" value="F:transmembrane transporter activity"/>
    <property type="evidence" value="ECO:0007669"/>
    <property type="project" value="InterPro"/>
</dbReference>
<feature type="non-terminal residue" evidence="7">
    <location>
        <position position="215"/>
    </location>
</feature>
<name>Q16K12_AEDAE</name>
<dbReference type="PROSITE" id="PS50850">
    <property type="entry name" value="MFS"/>
    <property type="match status" value="1"/>
</dbReference>
<dbReference type="Gene3D" id="1.20.1250.20">
    <property type="entry name" value="MFS general substrate transporter like domains"/>
    <property type="match status" value="1"/>
</dbReference>
<feature type="domain" description="Major facilitator superfamily (MFS) profile" evidence="6">
    <location>
        <begin position="84"/>
        <end position="215"/>
    </location>
</feature>
<feature type="transmembrane region" description="Helical" evidence="5">
    <location>
        <begin position="141"/>
        <end position="158"/>
    </location>
</feature>
<dbReference type="InterPro" id="IPR005828">
    <property type="entry name" value="MFS_sugar_transport-like"/>
</dbReference>